<dbReference type="RefSeq" id="WP_010349944.1">
    <property type="nucleotide sequence ID" value="NZ_BCMK01000191.1"/>
</dbReference>
<dbReference type="AlphaFoldDB" id="A0AAP6BLW3"/>
<evidence type="ECO:0000259" key="1">
    <source>
        <dbReference type="Pfam" id="PF03771"/>
    </source>
</evidence>
<dbReference type="EMBL" id="JARAWP010000015">
    <property type="protein sequence ID" value="MDX3021331.1"/>
    <property type="molecule type" value="Genomic_DNA"/>
</dbReference>
<dbReference type="Pfam" id="PF03771">
    <property type="entry name" value="SPDY"/>
    <property type="match status" value="1"/>
</dbReference>
<gene>
    <name evidence="2" type="ORF">PV399_46160</name>
    <name evidence="3" type="ORF">PV666_26070</name>
</gene>
<evidence type="ECO:0000313" key="5">
    <source>
        <dbReference type="Proteomes" id="UP001282288"/>
    </source>
</evidence>
<evidence type="ECO:0000313" key="2">
    <source>
        <dbReference type="EMBL" id="MDX2967030.1"/>
    </source>
</evidence>
<evidence type="ECO:0000313" key="4">
    <source>
        <dbReference type="Proteomes" id="UP001272987"/>
    </source>
</evidence>
<dbReference type="Proteomes" id="UP001272987">
    <property type="component" value="Unassembled WGS sequence"/>
</dbReference>
<dbReference type="InterPro" id="IPR005523">
    <property type="entry name" value="DUF317_SPDY"/>
</dbReference>
<dbReference type="GeneID" id="69810928"/>
<protein>
    <submittedName>
        <fullName evidence="2">DUF317 domain-containing protein</fullName>
    </submittedName>
</protein>
<name>A0AAP6BLW3_9ACTN</name>
<feature type="domain" description="DUF317" evidence="1">
    <location>
        <begin position="56"/>
        <end position="109"/>
    </location>
</feature>
<reference evidence="2 4" key="1">
    <citation type="journal article" date="2023" name="Microb. Genom.">
        <title>Mesoterricola silvestris gen. nov., sp. nov., Mesoterricola sediminis sp. nov., Geothrix oryzae sp. nov., Geothrix edaphica sp. nov., Geothrix rubra sp. nov., and Geothrix limicola sp. nov., six novel members of Acidobacteriota isolated from soils.</title>
        <authorList>
            <person name="Weisberg A.J."/>
            <person name="Pearce E."/>
            <person name="Kramer C.G."/>
            <person name="Chang J.H."/>
            <person name="Clarke C.R."/>
        </authorList>
    </citation>
    <scope>NUCLEOTIDE SEQUENCE</scope>
    <source>
        <strain evidence="3 4">NB05-1H</strain>
        <strain evidence="2">NRRL_B-16521</strain>
    </source>
</reference>
<organism evidence="2 5">
    <name type="scientific">Streptomyces acidiscabies</name>
    <dbReference type="NCBI Taxonomy" id="42234"/>
    <lineage>
        <taxon>Bacteria</taxon>
        <taxon>Bacillati</taxon>
        <taxon>Actinomycetota</taxon>
        <taxon>Actinomycetes</taxon>
        <taxon>Kitasatosporales</taxon>
        <taxon>Streptomycetaceae</taxon>
        <taxon>Streptomyces</taxon>
    </lineage>
</organism>
<sequence length="121" mass="13090">MSTKPQVNEGITVFGTTVLPRSSPLVSGHDVSTVFDLLATHGWSVVSTPEANLHATSPDRNIYVGWLPEDPDARSRDVVFRVHVTAEDGTTWTQAFGIDTPPAAVACFLLPFLPGRERTTS</sequence>
<dbReference type="EMBL" id="JARAWC010000078">
    <property type="protein sequence ID" value="MDX2967030.1"/>
    <property type="molecule type" value="Genomic_DNA"/>
</dbReference>
<keyword evidence="4" id="KW-1185">Reference proteome</keyword>
<comment type="caution">
    <text evidence="2">The sequence shown here is derived from an EMBL/GenBank/DDBJ whole genome shotgun (WGS) entry which is preliminary data.</text>
</comment>
<accession>A0AAP6BLW3</accession>
<evidence type="ECO:0000313" key="3">
    <source>
        <dbReference type="EMBL" id="MDX3021331.1"/>
    </source>
</evidence>
<dbReference type="Proteomes" id="UP001282288">
    <property type="component" value="Unassembled WGS sequence"/>
</dbReference>
<proteinExistence type="predicted"/>